<dbReference type="Pfam" id="PF12833">
    <property type="entry name" value="HTH_18"/>
    <property type="match status" value="1"/>
</dbReference>
<dbReference type="RefSeq" id="WP_216007933.1">
    <property type="nucleotide sequence ID" value="NZ_JAHKPV010000015.1"/>
</dbReference>
<dbReference type="Pfam" id="PF12625">
    <property type="entry name" value="Arabinose_bd"/>
    <property type="match status" value="1"/>
</dbReference>
<sequence length="345" mass="39919">MQRREIRDETSQIALNFFKHFRQCLTDMNLQVDLSTQLEQLGLDLNSLNSGESSLSFQQYYQLLEIVASQIPQGGFFLRLGSRYNITDIGVLGYASLSAESLRKSWDLTFNGTVLLPHPITGKRSVRDGRVSVVLEWPARSLIDPRALQEEWLAATWSWICQRIPEVSESTELQLKLAYPDLGYRSVYEDIFPGIISFDQPETELSFPESWYDLPFPAANPATSRLCHEQCLLIMAQLDEQSNLVNEVRQTLLLSPQRRFLSQEEMAARFKIPTYTFHRRLKKAGTNYRHIVSEVRMELAKKYLESTAIPLQEISYLLGYEYPPNFYRAFKKWFGYTTESIRGKA</sequence>
<dbReference type="InterPro" id="IPR018060">
    <property type="entry name" value="HTH_AraC"/>
</dbReference>
<keyword evidence="4" id="KW-1185">Reference proteome</keyword>
<proteinExistence type="predicted"/>
<dbReference type="PANTHER" id="PTHR47894:SF1">
    <property type="entry name" value="HTH-TYPE TRANSCRIPTIONAL REGULATOR VQSM"/>
    <property type="match status" value="1"/>
</dbReference>
<dbReference type="PROSITE" id="PS01124">
    <property type="entry name" value="HTH_ARAC_FAMILY_2"/>
    <property type="match status" value="1"/>
</dbReference>
<protein>
    <submittedName>
        <fullName evidence="3">AraC family transcriptional regulator</fullName>
    </submittedName>
</protein>
<dbReference type="SMART" id="SM00342">
    <property type="entry name" value="HTH_ARAC"/>
    <property type="match status" value="1"/>
</dbReference>
<organism evidence="3 4">
    <name type="scientific">Marinobacter salexigens</name>
    <dbReference type="NCBI Taxonomy" id="1925763"/>
    <lineage>
        <taxon>Bacteria</taxon>
        <taxon>Pseudomonadati</taxon>
        <taxon>Pseudomonadota</taxon>
        <taxon>Gammaproteobacteria</taxon>
        <taxon>Pseudomonadales</taxon>
        <taxon>Marinobacteraceae</taxon>
        <taxon>Marinobacter</taxon>
    </lineage>
</organism>
<dbReference type="Proteomes" id="UP000753376">
    <property type="component" value="Unassembled WGS sequence"/>
</dbReference>
<dbReference type="EMBL" id="JAHKPV010000015">
    <property type="protein sequence ID" value="MBU2874078.1"/>
    <property type="molecule type" value="Genomic_DNA"/>
</dbReference>
<comment type="caution">
    <text evidence="3">The sequence shown here is derived from an EMBL/GenBank/DDBJ whole genome shotgun (WGS) entry which is preliminary data.</text>
</comment>
<evidence type="ECO:0000313" key="4">
    <source>
        <dbReference type="Proteomes" id="UP000753376"/>
    </source>
</evidence>
<evidence type="ECO:0000259" key="2">
    <source>
        <dbReference type="PROSITE" id="PS01124"/>
    </source>
</evidence>
<evidence type="ECO:0000313" key="3">
    <source>
        <dbReference type="EMBL" id="MBU2874078.1"/>
    </source>
</evidence>
<dbReference type="PANTHER" id="PTHR47894">
    <property type="entry name" value="HTH-TYPE TRANSCRIPTIONAL REGULATOR GADX"/>
    <property type="match status" value="1"/>
</dbReference>
<feature type="domain" description="HTH araC/xylS-type" evidence="2">
    <location>
        <begin position="246"/>
        <end position="344"/>
    </location>
</feature>
<keyword evidence="1" id="KW-0238">DNA-binding</keyword>
<dbReference type="InterPro" id="IPR032687">
    <property type="entry name" value="AraC-type_N"/>
</dbReference>
<evidence type="ECO:0000256" key="1">
    <source>
        <dbReference type="ARBA" id="ARBA00023125"/>
    </source>
</evidence>
<name>A0ABS6A7K3_9GAMM</name>
<gene>
    <name evidence="3" type="ORF">KO508_08680</name>
</gene>
<reference evidence="3 4" key="1">
    <citation type="submission" date="2021-05" db="EMBL/GenBank/DDBJ databases">
        <title>Draft genomes of bacteria isolated from model marine particles.</title>
        <authorList>
            <person name="Datta M.S."/>
            <person name="Schwartzman J.A."/>
            <person name="Enke T.N."/>
            <person name="Saavedra J."/>
            <person name="Cermak N."/>
            <person name="Cordero O.X."/>
        </authorList>
    </citation>
    <scope>NUCLEOTIDE SEQUENCE [LARGE SCALE GENOMIC DNA]</scope>
    <source>
        <strain evidence="3 4">D2M19</strain>
    </source>
</reference>
<accession>A0ABS6A7K3</accession>